<feature type="compositionally biased region" description="Polar residues" evidence="1">
    <location>
        <begin position="45"/>
        <end position="54"/>
    </location>
</feature>
<proteinExistence type="predicted"/>
<sequence length="104" mass="11911">MRPYVPWSPGSHSPSRPHTSSARNSSDSSHTGDNRFFSAWEEGSNESLESVSNDNLERGQEAHDKRLPSFIRSKDVKQRKLPENIRLYAKKIREFRNSPDLDAV</sequence>
<evidence type="ECO:0000256" key="1">
    <source>
        <dbReference type="SAM" id="MobiDB-lite"/>
    </source>
</evidence>
<comment type="caution">
    <text evidence="2">The sequence shown here is derived from an EMBL/GenBank/DDBJ whole genome shotgun (WGS) entry which is preliminary data.</text>
</comment>
<reference evidence="2 3" key="1">
    <citation type="journal article" date="2019" name="Sci. Rep.">
        <title>Orb-weaving spider Araneus ventricosus genome elucidates the spidroin gene catalogue.</title>
        <authorList>
            <person name="Kono N."/>
            <person name="Nakamura H."/>
            <person name="Ohtoshi R."/>
            <person name="Moran D.A.P."/>
            <person name="Shinohara A."/>
            <person name="Yoshida Y."/>
            <person name="Fujiwara M."/>
            <person name="Mori M."/>
            <person name="Tomita M."/>
            <person name="Arakawa K."/>
        </authorList>
    </citation>
    <scope>NUCLEOTIDE SEQUENCE [LARGE SCALE GENOMIC DNA]</scope>
</reference>
<dbReference type="EMBL" id="BGPR01060387">
    <property type="protein sequence ID" value="GBO36258.1"/>
    <property type="molecule type" value="Genomic_DNA"/>
</dbReference>
<evidence type="ECO:0000313" key="2">
    <source>
        <dbReference type="EMBL" id="GBO36258.1"/>
    </source>
</evidence>
<feature type="region of interest" description="Disordered" evidence="1">
    <location>
        <begin position="1"/>
        <end position="67"/>
    </location>
</feature>
<keyword evidence="3" id="KW-1185">Reference proteome</keyword>
<organism evidence="2 3">
    <name type="scientific">Araneus ventricosus</name>
    <name type="common">Orbweaver spider</name>
    <name type="synonym">Epeira ventricosa</name>
    <dbReference type="NCBI Taxonomy" id="182803"/>
    <lineage>
        <taxon>Eukaryota</taxon>
        <taxon>Metazoa</taxon>
        <taxon>Ecdysozoa</taxon>
        <taxon>Arthropoda</taxon>
        <taxon>Chelicerata</taxon>
        <taxon>Arachnida</taxon>
        <taxon>Araneae</taxon>
        <taxon>Araneomorphae</taxon>
        <taxon>Entelegynae</taxon>
        <taxon>Araneoidea</taxon>
        <taxon>Araneidae</taxon>
        <taxon>Araneus</taxon>
    </lineage>
</organism>
<dbReference type="Proteomes" id="UP000499080">
    <property type="component" value="Unassembled WGS sequence"/>
</dbReference>
<gene>
    <name evidence="2" type="ORF">AVEN_132962_1</name>
</gene>
<feature type="compositionally biased region" description="Polar residues" evidence="1">
    <location>
        <begin position="10"/>
        <end position="31"/>
    </location>
</feature>
<feature type="compositionally biased region" description="Basic and acidic residues" evidence="1">
    <location>
        <begin position="55"/>
        <end position="67"/>
    </location>
</feature>
<evidence type="ECO:0000313" key="3">
    <source>
        <dbReference type="Proteomes" id="UP000499080"/>
    </source>
</evidence>
<protein>
    <submittedName>
        <fullName evidence="2">Uncharacterized protein</fullName>
    </submittedName>
</protein>
<name>A0A4Y2WHX1_ARAVE</name>
<dbReference type="AlphaFoldDB" id="A0A4Y2WHX1"/>
<accession>A0A4Y2WHX1</accession>